<organism evidence="2 3">
    <name type="scientific">Orientia tsutsugamushi str. TA716</name>
    <dbReference type="NCBI Taxonomy" id="1359175"/>
    <lineage>
        <taxon>Bacteria</taxon>
        <taxon>Pseudomonadati</taxon>
        <taxon>Pseudomonadota</taxon>
        <taxon>Alphaproteobacteria</taxon>
        <taxon>Rickettsiales</taxon>
        <taxon>Rickettsiaceae</taxon>
        <taxon>Rickettsieae</taxon>
        <taxon>Orientia</taxon>
    </lineage>
</organism>
<evidence type="ECO:0000313" key="3">
    <source>
        <dbReference type="Proteomes" id="UP000033671"/>
    </source>
</evidence>
<reference evidence="2 3" key="1">
    <citation type="submission" date="2015-01" db="EMBL/GenBank/DDBJ databases">
        <title>Genome Sequencing of Rickettsiales.</title>
        <authorList>
            <person name="Daugherty S.C."/>
            <person name="Su Q."/>
            <person name="Abolude K."/>
            <person name="Beier-Sexton M."/>
            <person name="Carlyon J.A."/>
            <person name="Carter R."/>
            <person name="Day N.P."/>
            <person name="Dumler S.J."/>
            <person name="Dyachenko V."/>
            <person name="Godinez A."/>
            <person name="Kurtti T.J."/>
            <person name="Lichay M."/>
            <person name="Mullins K.E."/>
            <person name="Ott S."/>
            <person name="Pappas-Brown V."/>
            <person name="Paris D.H."/>
            <person name="Patel P."/>
            <person name="Richards A.L."/>
            <person name="Sadzewicz L."/>
            <person name="Sears K."/>
            <person name="Seidman D."/>
            <person name="Sengamalay N."/>
            <person name="Stenos J."/>
            <person name="Tallon L.J."/>
            <person name="Vincent G."/>
            <person name="Fraser C.M."/>
            <person name="Munderloh U."/>
            <person name="Dunning-Hotopp J.C."/>
        </authorList>
    </citation>
    <scope>NUCLEOTIDE SEQUENCE [LARGE SCALE GENOMIC DNA]</scope>
    <source>
        <strain evidence="2 3">TA716</strain>
    </source>
</reference>
<dbReference type="Proteomes" id="UP000033671">
    <property type="component" value="Unassembled WGS sequence"/>
</dbReference>
<accession>A0A0F3PEG8</accession>
<sequence>MQLDDAVIAQVKEIYDLLITKNNNLLISTAESCTGGMLAAYITSISGASKIFQSGLVVYSNVSKVKLLRLPQHILSIYGSVSAECAIAMAENCKIVTKSDIALSITGNADSSSIPEQKQGGLVYFGICGTNSKSYKKNFNGDRHQVRSQACRYAIKLLRDYVCNILQ</sequence>
<dbReference type="EMBL" id="LAOA01000002">
    <property type="protein sequence ID" value="KJV77614.1"/>
    <property type="molecule type" value="Genomic_DNA"/>
</dbReference>
<dbReference type="PATRIC" id="fig|1359175.3.peg.1350"/>
<feature type="domain" description="CinA C-terminal" evidence="1">
    <location>
        <begin position="20"/>
        <end position="161"/>
    </location>
</feature>
<dbReference type="RefSeq" id="WP_045916523.1">
    <property type="nucleotide sequence ID" value="NZ_LAOA01000002.1"/>
</dbReference>
<gene>
    <name evidence="2" type="ORF">OTSTA716_0116</name>
</gene>
<protein>
    <submittedName>
        <fullName evidence="2">Competence/damage-inducible CinA C-terminal domain protein</fullName>
    </submittedName>
</protein>
<dbReference type="SUPFAM" id="SSF142433">
    <property type="entry name" value="CinA-like"/>
    <property type="match status" value="1"/>
</dbReference>
<dbReference type="InterPro" id="IPR008136">
    <property type="entry name" value="CinA_C"/>
</dbReference>
<name>A0A0F3PEG8_ORITS</name>
<dbReference type="Gene3D" id="3.90.950.20">
    <property type="entry name" value="CinA-like"/>
    <property type="match status" value="1"/>
</dbReference>
<evidence type="ECO:0000313" key="2">
    <source>
        <dbReference type="EMBL" id="KJV77614.1"/>
    </source>
</evidence>
<proteinExistence type="predicted"/>
<dbReference type="InterPro" id="IPR036653">
    <property type="entry name" value="CinA-like_C"/>
</dbReference>
<dbReference type="Pfam" id="PF02464">
    <property type="entry name" value="CinA"/>
    <property type="match status" value="1"/>
</dbReference>
<dbReference type="NCBIfam" id="TIGR00199">
    <property type="entry name" value="PncC_domain"/>
    <property type="match status" value="1"/>
</dbReference>
<comment type="caution">
    <text evidence="2">The sequence shown here is derived from an EMBL/GenBank/DDBJ whole genome shotgun (WGS) entry which is preliminary data.</text>
</comment>
<evidence type="ECO:0000259" key="1">
    <source>
        <dbReference type="Pfam" id="PF02464"/>
    </source>
</evidence>
<dbReference type="AlphaFoldDB" id="A0A0F3PEG8"/>